<gene>
    <name evidence="1" type="ORF">METZ01_LOCUS480460</name>
</gene>
<sequence length="108" mass="11901">MAAIHRRHGHRCRRQETPGSLAELQDQALAPPGCLSPGASLRVVGVFYRRMGDMRAGLGVALVCFASTLVYCAEPIEGETPRAEEVRANFAKLVSEDKEVKREALLYF</sequence>
<dbReference type="EMBL" id="UINC01206126">
    <property type="protein sequence ID" value="SVE27606.1"/>
    <property type="molecule type" value="Genomic_DNA"/>
</dbReference>
<reference evidence="1" key="1">
    <citation type="submission" date="2018-05" db="EMBL/GenBank/DDBJ databases">
        <authorList>
            <person name="Lanie J.A."/>
            <person name="Ng W.-L."/>
            <person name="Kazmierczak K.M."/>
            <person name="Andrzejewski T.M."/>
            <person name="Davidsen T.M."/>
            <person name="Wayne K.J."/>
            <person name="Tettelin H."/>
            <person name="Glass J.I."/>
            <person name="Rusch D."/>
            <person name="Podicherti R."/>
            <person name="Tsui H.-C.T."/>
            <person name="Winkler M.E."/>
        </authorList>
    </citation>
    <scope>NUCLEOTIDE SEQUENCE</scope>
</reference>
<feature type="non-terminal residue" evidence="1">
    <location>
        <position position="108"/>
    </location>
</feature>
<protein>
    <submittedName>
        <fullName evidence="1">Uncharacterized protein</fullName>
    </submittedName>
</protein>
<organism evidence="1">
    <name type="scientific">marine metagenome</name>
    <dbReference type="NCBI Taxonomy" id="408172"/>
    <lineage>
        <taxon>unclassified sequences</taxon>
        <taxon>metagenomes</taxon>
        <taxon>ecological metagenomes</taxon>
    </lineage>
</organism>
<dbReference type="AlphaFoldDB" id="A0A383C587"/>
<evidence type="ECO:0000313" key="1">
    <source>
        <dbReference type="EMBL" id="SVE27606.1"/>
    </source>
</evidence>
<proteinExistence type="predicted"/>
<accession>A0A383C587</accession>
<name>A0A383C587_9ZZZZ</name>